<dbReference type="InterPro" id="IPR022357">
    <property type="entry name" value="MIP_CS"/>
</dbReference>
<gene>
    <name evidence="10" type="ORF">Cch02nite_83040</name>
</gene>
<sequence length="264" mass="27484">MAATPPCGGWHWKEWGAEFTGTALLLYILVTARYGTVRAGFDPLAQLAIVGTTAAVVGVAVAVSPLGARSGGHLNPALTFGLWLQRVVSTSDLGAYVVAQCAGAVLGVAAARMWGPAIAGRQVNWAVVEPRARLSPPQLALVEAAAVGGIFVIVFVLLASARYHRWAAPVSGLVLVAAVCAAGQVSGAGFNPARVLGSDVMAGALRPEHWIYWVGPMAGAAVAAAVAAGCRRRPVTGKLRHDASIRCWMRCDLPHDRLLPQDRS</sequence>
<keyword evidence="11" id="KW-1185">Reference proteome</keyword>
<evidence type="ECO:0000313" key="10">
    <source>
        <dbReference type="EMBL" id="GIF94860.1"/>
    </source>
</evidence>
<keyword evidence="6 9" id="KW-1133">Transmembrane helix</keyword>
<reference evidence="10 11" key="1">
    <citation type="submission" date="2021-01" db="EMBL/GenBank/DDBJ databases">
        <title>Whole genome shotgun sequence of Catellatospora chokoriensis NBRC 107358.</title>
        <authorList>
            <person name="Komaki H."/>
            <person name="Tamura T."/>
        </authorList>
    </citation>
    <scope>NUCLEOTIDE SEQUENCE [LARGE SCALE GENOMIC DNA]</scope>
    <source>
        <strain evidence="10 11">NBRC 107358</strain>
    </source>
</reference>
<comment type="caution">
    <text evidence="10">The sequence shown here is derived from an EMBL/GenBank/DDBJ whole genome shotgun (WGS) entry which is preliminary data.</text>
</comment>
<feature type="transmembrane region" description="Helical" evidence="9">
    <location>
        <begin position="210"/>
        <end position="230"/>
    </location>
</feature>
<dbReference type="GO" id="GO:0005886">
    <property type="term" value="C:plasma membrane"/>
    <property type="evidence" value="ECO:0007669"/>
    <property type="project" value="UniProtKB-SubCell"/>
</dbReference>
<proteinExistence type="inferred from homology"/>
<dbReference type="InterPro" id="IPR034294">
    <property type="entry name" value="Aquaporin_transptr"/>
</dbReference>
<dbReference type="SUPFAM" id="SSF81338">
    <property type="entry name" value="Aquaporin-like"/>
    <property type="match status" value="1"/>
</dbReference>
<evidence type="ECO:0000256" key="7">
    <source>
        <dbReference type="ARBA" id="ARBA00023136"/>
    </source>
</evidence>
<protein>
    <submittedName>
        <fullName evidence="10">Aquaporin</fullName>
    </submittedName>
</protein>
<dbReference type="AlphaFoldDB" id="A0A8J3KCU4"/>
<comment type="subcellular location">
    <subcellularLocation>
        <location evidence="1">Cell membrane</location>
        <topology evidence="1">Multi-pass membrane protein</topology>
    </subcellularLocation>
</comment>
<keyword evidence="7 9" id="KW-0472">Membrane</keyword>
<dbReference type="InterPro" id="IPR023271">
    <property type="entry name" value="Aquaporin-like"/>
</dbReference>
<dbReference type="PANTHER" id="PTHR19139:SF199">
    <property type="entry name" value="MIP17260P"/>
    <property type="match status" value="1"/>
</dbReference>
<accession>A0A8J3KCU4</accession>
<dbReference type="Gene3D" id="1.20.1080.10">
    <property type="entry name" value="Glycerol uptake facilitator protein"/>
    <property type="match status" value="1"/>
</dbReference>
<evidence type="ECO:0000313" key="11">
    <source>
        <dbReference type="Proteomes" id="UP000619293"/>
    </source>
</evidence>
<feature type="transmembrane region" description="Helical" evidence="9">
    <location>
        <begin position="47"/>
        <end position="68"/>
    </location>
</feature>
<dbReference type="PRINTS" id="PR00783">
    <property type="entry name" value="MINTRINSICP"/>
</dbReference>
<evidence type="ECO:0000256" key="3">
    <source>
        <dbReference type="ARBA" id="ARBA00022448"/>
    </source>
</evidence>
<dbReference type="GO" id="GO:0015250">
    <property type="term" value="F:water channel activity"/>
    <property type="evidence" value="ECO:0007669"/>
    <property type="project" value="TreeGrafter"/>
</dbReference>
<evidence type="ECO:0000256" key="8">
    <source>
        <dbReference type="RuleBase" id="RU000477"/>
    </source>
</evidence>
<evidence type="ECO:0000256" key="6">
    <source>
        <dbReference type="ARBA" id="ARBA00022989"/>
    </source>
</evidence>
<dbReference type="Pfam" id="PF00230">
    <property type="entry name" value="MIP"/>
    <property type="match status" value="1"/>
</dbReference>
<evidence type="ECO:0000256" key="2">
    <source>
        <dbReference type="ARBA" id="ARBA00006175"/>
    </source>
</evidence>
<evidence type="ECO:0000256" key="9">
    <source>
        <dbReference type="SAM" id="Phobius"/>
    </source>
</evidence>
<dbReference type="InterPro" id="IPR000425">
    <property type="entry name" value="MIP"/>
</dbReference>
<evidence type="ECO:0000256" key="4">
    <source>
        <dbReference type="ARBA" id="ARBA00022475"/>
    </source>
</evidence>
<evidence type="ECO:0000256" key="1">
    <source>
        <dbReference type="ARBA" id="ARBA00004651"/>
    </source>
</evidence>
<comment type="similarity">
    <text evidence="2 8">Belongs to the MIP/aquaporin (TC 1.A.8) family.</text>
</comment>
<evidence type="ECO:0000256" key="5">
    <source>
        <dbReference type="ARBA" id="ARBA00022692"/>
    </source>
</evidence>
<dbReference type="PANTHER" id="PTHR19139">
    <property type="entry name" value="AQUAPORIN TRANSPORTER"/>
    <property type="match status" value="1"/>
</dbReference>
<name>A0A8J3KCU4_9ACTN</name>
<dbReference type="RefSeq" id="WP_191844600.1">
    <property type="nucleotide sequence ID" value="NZ_BAAALB010000067.1"/>
</dbReference>
<keyword evidence="3 8" id="KW-0813">Transport</keyword>
<feature type="transmembrane region" description="Helical" evidence="9">
    <location>
        <begin position="166"/>
        <end position="190"/>
    </location>
</feature>
<dbReference type="Proteomes" id="UP000619293">
    <property type="component" value="Unassembled WGS sequence"/>
</dbReference>
<dbReference type="EMBL" id="BONG01000129">
    <property type="protein sequence ID" value="GIF94860.1"/>
    <property type="molecule type" value="Genomic_DNA"/>
</dbReference>
<keyword evidence="4" id="KW-1003">Cell membrane</keyword>
<feature type="transmembrane region" description="Helical" evidence="9">
    <location>
        <begin position="15"/>
        <end position="35"/>
    </location>
</feature>
<dbReference type="PROSITE" id="PS00221">
    <property type="entry name" value="MIP"/>
    <property type="match status" value="1"/>
</dbReference>
<keyword evidence="5 8" id="KW-0812">Transmembrane</keyword>
<organism evidence="10 11">
    <name type="scientific">Catellatospora chokoriensis</name>
    <dbReference type="NCBI Taxonomy" id="310353"/>
    <lineage>
        <taxon>Bacteria</taxon>
        <taxon>Bacillati</taxon>
        <taxon>Actinomycetota</taxon>
        <taxon>Actinomycetes</taxon>
        <taxon>Micromonosporales</taxon>
        <taxon>Micromonosporaceae</taxon>
        <taxon>Catellatospora</taxon>
    </lineage>
</organism>
<feature type="transmembrane region" description="Helical" evidence="9">
    <location>
        <begin position="139"/>
        <end position="159"/>
    </location>
</feature>